<name>A0AB34G2H0_9HYPO</name>
<evidence type="ECO:0000313" key="3">
    <source>
        <dbReference type="Proteomes" id="UP001163105"/>
    </source>
</evidence>
<dbReference type="AlphaFoldDB" id="A0AB34G2H0"/>
<dbReference type="PANTHER" id="PTHR24148">
    <property type="entry name" value="ANKYRIN REPEAT DOMAIN-CONTAINING PROTEIN 39 HOMOLOG-RELATED"/>
    <property type="match status" value="1"/>
</dbReference>
<dbReference type="InterPro" id="IPR010730">
    <property type="entry name" value="HET"/>
</dbReference>
<organism evidence="2 3">
    <name type="scientific">Purpureocillium lavendulum</name>
    <dbReference type="NCBI Taxonomy" id="1247861"/>
    <lineage>
        <taxon>Eukaryota</taxon>
        <taxon>Fungi</taxon>
        <taxon>Dikarya</taxon>
        <taxon>Ascomycota</taxon>
        <taxon>Pezizomycotina</taxon>
        <taxon>Sordariomycetes</taxon>
        <taxon>Hypocreomycetidae</taxon>
        <taxon>Hypocreales</taxon>
        <taxon>Ophiocordycipitaceae</taxon>
        <taxon>Purpureocillium</taxon>
    </lineage>
</organism>
<dbReference type="Proteomes" id="UP001163105">
    <property type="component" value="Unassembled WGS sequence"/>
</dbReference>
<gene>
    <name evidence="2" type="ORF">O9K51_00224</name>
</gene>
<accession>A0AB34G2H0</accession>
<dbReference type="EMBL" id="JAQHRD010000001">
    <property type="protein sequence ID" value="KAJ6445463.1"/>
    <property type="molecule type" value="Genomic_DNA"/>
</dbReference>
<evidence type="ECO:0000259" key="1">
    <source>
        <dbReference type="Pfam" id="PF06985"/>
    </source>
</evidence>
<evidence type="ECO:0000313" key="2">
    <source>
        <dbReference type="EMBL" id="KAJ6445463.1"/>
    </source>
</evidence>
<dbReference type="InterPro" id="IPR052895">
    <property type="entry name" value="HetReg/Transcr_Mod"/>
</dbReference>
<dbReference type="Pfam" id="PF06985">
    <property type="entry name" value="HET"/>
    <property type="match status" value="1"/>
</dbReference>
<keyword evidence="3" id="KW-1185">Reference proteome</keyword>
<reference evidence="2" key="1">
    <citation type="submission" date="2023-01" db="EMBL/GenBank/DDBJ databases">
        <title>The growth and conidiation of Purpureocillium lavendulum are regulated by nitrogen source and histone H3K14 acetylation.</title>
        <authorList>
            <person name="Tang P."/>
            <person name="Han J."/>
            <person name="Zhang C."/>
            <person name="Tang P."/>
            <person name="Qi F."/>
            <person name="Zhang K."/>
            <person name="Liang L."/>
        </authorList>
    </citation>
    <scope>NUCLEOTIDE SEQUENCE</scope>
    <source>
        <strain evidence="2">YMF1.00683</strain>
    </source>
</reference>
<sequence length="678" mass="76701">MSPSIYRSLDRDAHQIRLLSPVASPHAESGTRWKLTTFALDVSPPFAALSYLWGDSKDTVDISINGELMTVTSSLACALRHIQQQWRHQFPGRGVEEFRLWVDALCINQDDIAERGHQVKLMGRLYSAAELVMGSLGPSNESIKLAIDTLLLVHSEVQGLDDDESLEASVNWMQKHTVLTEADVGLPGDQFDANKSWKALREFLYMQYWRRAWIVQEVVLAKRLLFFAEDHALDPEALFTTLQWFKTTRQIAAQQNARRPAWLIPSVWNFLTYDNLLGWKAVLRIEWARTSDRDSRFYKLLLSCAGNDLRATDPRDLIYGTMGLTKMGFEPDYSPTSSLGRLYAMFMAWWLEQVTALQAEDEDWTLNHLDLLGQAGVGQVDDDDENTDLARCLPSWAPNFPLHGKIYTPHILTSQKDADGDIFPADAPIPRVQDLSLFVPAIILDSVTAVNKVKTTKKASGLLGFVVSYVLQHKSYPNRCQPLQGVFRSLMKDILGDADPQDQDVMIRFFGFIRALIHGPETGVIKMKPEEALQRLGFSTASAAEFAYSFREVYLRDMSTDTVAWAQKWLLLLLQPAWDGDWQDPGVLDLCLRTVLEIRELDYASIATTAKGYLGVVPIGTKVGDELCLLHKSDCASVVRERNGYWEHVGRCYSFGLSEKRDEEFVKGLAAYKMLEFR</sequence>
<protein>
    <submittedName>
        <fullName evidence="2">D-arabinitol 2-dehydrogenase</fullName>
    </submittedName>
</protein>
<comment type="caution">
    <text evidence="2">The sequence shown here is derived from an EMBL/GenBank/DDBJ whole genome shotgun (WGS) entry which is preliminary data.</text>
</comment>
<dbReference type="PANTHER" id="PTHR24148:SF73">
    <property type="entry name" value="HET DOMAIN PROTEIN (AFU_ORTHOLOGUE AFUA_8G01020)"/>
    <property type="match status" value="1"/>
</dbReference>
<feature type="domain" description="Heterokaryon incompatibility" evidence="1">
    <location>
        <begin position="46"/>
        <end position="217"/>
    </location>
</feature>
<proteinExistence type="predicted"/>